<dbReference type="InterPro" id="IPR003692">
    <property type="entry name" value="Hydantoinase_B"/>
</dbReference>
<dbReference type="GO" id="GO:0017168">
    <property type="term" value="F:5-oxoprolinase (ATP-hydrolyzing) activity"/>
    <property type="evidence" value="ECO:0007669"/>
    <property type="project" value="TreeGrafter"/>
</dbReference>
<dbReference type="PANTHER" id="PTHR11365:SF23">
    <property type="entry name" value="HYPOTHETICAL 5-OXOPROLINASE (EUROFUNG)-RELATED"/>
    <property type="match status" value="1"/>
</dbReference>
<name>A0A381RDR6_9ZZZZ</name>
<accession>A0A381RDR6</accession>
<dbReference type="GO" id="GO:0005829">
    <property type="term" value="C:cytosol"/>
    <property type="evidence" value="ECO:0007669"/>
    <property type="project" value="TreeGrafter"/>
</dbReference>
<dbReference type="Pfam" id="PF02538">
    <property type="entry name" value="Hydantoinase_B"/>
    <property type="match status" value="1"/>
</dbReference>
<feature type="domain" description="Hydantoinase B/oxoprolinase" evidence="1">
    <location>
        <begin position="7"/>
        <end position="513"/>
    </location>
</feature>
<sequence>MGTMNVIELKLFASRVAAICEEMGLVLRRAAFSPNIKDRLDFSCALFGAEGQLFAQADHMPVHLGSMAFAMGPLVKDREWQPGDMLVLNDPYLGGTHLPDVTLIAPVFSTKGTNLLGFVVNRAHHANIGCDTPGSMPVSSCLAEEGIIIPPTLLLRDGKLQPGVEHLPDIADGDLIGDLAAQAGANRVGLLRLQQFISNIGLDIYRQGMQQLNSYAERIAVDTIASLKPGLYRFVDYLDDDGCGSSNIILKISLTIAAERVEVDLSESADSVRGNLNCPESVVAAAAYYCFRCLMPDETPACEGLFRHITIKTRLGSIVNAQRPAAVAAGNVETSTRIVDLIFGALAQAAPELIPAASQGTMNNIAMGYIDHAAGTRWDYYETVAGGLGGGPTQEGLSSVHSHMTNTLNTPIESLEMHYPLRVHRYAVRWGSGGVGHHSGGNGIVREYEFLQTTQLSLLSERRIFAPWGLQGGKDGDRGANFHNGQILPGKCAVEMAVGDRLTIQSPGGGGWGGVLEDE</sequence>
<organism evidence="2">
    <name type="scientific">marine metagenome</name>
    <dbReference type="NCBI Taxonomy" id="408172"/>
    <lineage>
        <taxon>unclassified sequences</taxon>
        <taxon>metagenomes</taxon>
        <taxon>ecological metagenomes</taxon>
    </lineage>
</organism>
<dbReference type="PANTHER" id="PTHR11365">
    <property type="entry name" value="5-OXOPROLINASE RELATED"/>
    <property type="match status" value="1"/>
</dbReference>
<protein>
    <recommendedName>
        <fullName evidence="1">Hydantoinase B/oxoprolinase domain-containing protein</fullName>
    </recommendedName>
</protein>
<dbReference type="InterPro" id="IPR045079">
    <property type="entry name" value="Oxoprolinase-like"/>
</dbReference>
<gene>
    <name evidence="2" type="ORF">METZ01_LOCUS40861</name>
</gene>
<evidence type="ECO:0000313" key="2">
    <source>
        <dbReference type="EMBL" id="SUZ88007.1"/>
    </source>
</evidence>
<dbReference type="EMBL" id="UINC01001749">
    <property type="protein sequence ID" value="SUZ88007.1"/>
    <property type="molecule type" value="Genomic_DNA"/>
</dbReference>
<evidence type="ECO:0000259" key="1">
    <source>
        <dbReference type="Pfam" id="PF02538"/>
    </source>
</evidence>
<dbReference type="GO" id="GO:0006749">
    <property type="term" value="P:glutathione metabolic process"/>
    <property type="evidence" value="ECO:0007669"/>
    <property type="project" value="TreeGrafter"/>
</dbReference>
<reference evidence="2" key="1">
    <citation type="submission" date="2018-05" db="EMBL/GenBank/DDBJ databases">
        <authorList>
            <person name="Lanie J.A."/>
            <person name="Ng W.-L."/>
            <person name="Kazmierczak K.M."/>
            <person name="Andrzejewski T.M."/>
            <person name="Davidsen T.M."/>
            <person name="Wayne K.J."/>
            <person name="Tettelin H."/>
            <person name="Glass J.I."/>
            <person name="Rusch D."/>
            <person name="Podicherti R."/>
            <person name="Tsui H.-C.T."/>
            <person name="Winkler M.E."/>
        </authorList>
    </citation>
    <scope>NUCLEOTIDE SEQUENCE</scope>
</reference>
<proteinExistence type="predicted"/>
<dbReference type="AlphaFoldDB" id="A0A381RDR6"/>